<feature type="domain" description="Flavodoxin-like fold" evidence="7">
    <location>
        <begin position="3"/>
        <end position="204"/>
    </location>
</feature>
<comment type="catalytic activity">
    <reaction evidence="5">
        <text>N,N-dimethyl-1,4-phenylenediamine + anthranilate + 2 NAD(+) = 2-(4-dimethylaminophenyl)diazenylbenzoate + 2 NADH + 2 H(+)</text>
        <dbReference type="Rhea" id="RHEA:55872"/>
        <dbReference type="ChEBI" id="CHEBI:15378"/>
        <dbReference type="ChEBI" id="CHEBI:15783"/>
        <dbReference type="ChEBI" id="CHEBI:16567"/>
        <dbReference type="ChEBI" id="CHEBI:57540"/>
        <dbReference type="ChEBI" id="CHEBI:57945"/>
        <dbReference type="ChEBI" id="CHEBI:71579"/>
        <dbReference type="EC" id="1.7.1.17"/>
    </reaction>
    <physiologicalReaction direction="right-to-left" evidence="5">
        <dbReference type="Rhea" id="RHEA:55874"/>
    </physiologicalReaction>
</comment>
<dbReference type="InterPro" id="IPR029039">
    <property type="entry name" value="Flavoprotein-like_sf"/>
</dbReference>
<comment type="cofactor">
    <cofactor evidence="6">
        <name>FMN</name>
        <dbReference type="ChEBI" id="CHEBI:58210"/>
    </cofactor>
    <text evidence="6">Binds 1 FMN per subunit.</text>
</comment>
<evidence type="ECO:0000256" key="6">
    <source>
        <dbReference type="HAMAP-Rule" id="MF_01216"/>
    </source>
</evidence>
<accession>A0A8J3EUV9</accession>
<keyword evidence="4 6" id="KW-0520">NAD</keyword>
<evidence type="ECO:0000256" key="5">
    <source>
        <dbReference type="ARBA" id="ARBA00048542"/>
    </source>
</evidence>
<dbReference type="HAMAP" id="MF_01216">
    <property type="entry name" value="Azoreductase_type1"/>
    <property type="match status" value="1"/>
</dbReference>
<dbReference type="Pfam" id="PF02525">
    <property type="entry name" value="Flavodoxin_2"/>
    <property type="match status" value="1"/>
</dbReference>
<dbReference type="SUPFAM" id="SSF52218">
    <property type="entry name" value="Flavoproteins"/>
    <property type="match status" value="1"/>
</dbReference>
<protein>
    <recommendedName>
        <fullName evidence="6">FMN dependent NADH:quinone oxidoreductase</fullName>
        <ecNumber evidence="6">1.6.5.-</ecNumber>
    </recommendedName>
    <alternativeName>
        <fullName evidence="6">Azo-dye reductase</fullName>
    </alternativeName>
    <alternativeName>
        <fullName evidence="6">FMN-dependent NADH-azo compound oxidoreductase</fullName>
    </alternativeName>
    <alternativeName>
        <fullName evidence="6">FMN-dependent NADH-azoreductase</fullName>
        <ecNumber evidence="6">1.7.1.17</ecNumber>
    </alternativeName>
</protein>
<comment type="caution">
    <text evidence="6">Lacks conserved residue(s) required for the propagation of feature annotation.</text>
</comment>
<dbReference type="OrthoDB" id="9805013at2"/>
<dbReference type="GO" id="GO:0010181">
    <property type="term" value="F:FMN binding"/>
    <property type="evidence" value="ECO:0007669"/>
    <property type="project" value="UniProtKB-UniRule"/>
</dbReference>
<dbReference type="GO" id="GO:0016652">
    <property type="term" value="F:oxidoreductase activity, acting on NAD(P)H as acceptor"/>
    <property type="evidence" value="ECO:0007669"/>
    <property type="project" value="UniProtKB-UniRule"/>
</dbReference>
<name>A0A8J3EUV9_9BACI</name>
<comment type="function">
    <text evidence="6">Quinone reductase that provides resistance to thiol-specific stress caused by electrophilic quinones.</text>
</comment>
<dbReference type="EMBL" id="BMHB01000001">
    <property type="protein sequence ID" value="GGI12455.1"/>
    <property type="molecule type" value="Genomic_DNA"/>
</dbReference>
<evidence type="ECO:0000313" key="8">
    <source>
        <dbReference type="EMBL" id="GGI12455.1"/>
    </source>
</evidence>
<dbReference type="EC" id="1.7.1.17" evidence="6"/>
<organism evidence="8 9">
    <name type="scientific">Gottfriedia solisilvae</name>
    <dbReference type="NCBI Taxonomy" id="1516104"/>
    <lineage>
        <taxon>Bacteria</taxon>
        <taxon>Bacillati</taxon>
        <taxon>Bacillota</taxon>
        <taxon>Bacilli</taxon>
        <taxon>Bacillales</taxon>
        <taxon>Bacillaceae</taxon>
        <taxon>Gottfriedia</taxon>
    </lineage>
</organism>
<dbReference type="PANTHER" id="PTHR43741">
    <property type="entry name" value="FMN-DEPENDENT NADH-AZOREDUCTASE 1"/>
    <property type="match status" value="1"/>
</dbReference>
<reference evidence="9" key="1">
    <citation type="journal article" date="2019" name="Int. J. Syst. Evol. Microbiol.">
        <title>The Global Catalogue of Microorganisms (GCM) 10K type strain sequencing project: providing services to taxonomists for standard genome sequencing and annotation.</title>
        <authorList>
            <consortium name="The Broad Institute Genomics Platform"/>
            <consortium name="The Broad Institute Genome Sequencing Center for Infectious Disease"/>
            <person name="Wu L."/>
            <person name="Ma J."/>
        </authorList>
    </citation>
    <scope>NUCLEOTIDE SEQUENCE [LARGE SCALE GENOMIC DNA]</scope>
    <source>
        <strain evidence="9">CGMCC 1.14993</strain>
    </source>
</reference>
<dbReference type="Gene3D" id="3.40.50.360">
    <property type="match status" value="1"/>
</dbReference>
<keyword evidence="1 6" id="KW-0285">Flavoprotein</keyword>
<evidence type="ECO:0000256" key="1">
    <source>
        <dbReference type="ARBA" id="ARBA00022630"/>
    </source>
</evidence>
<proteinExistence type="inferred from homology"/>
<sequence length="218" mass="23577">MTKLLYITANPNAIENSFGLSVGEAFINEYKQANPTHEVVHFDLFKENVPMIDGSVLDAWGKLGSGTSFEDLSAEQQAKIAAMGKNLELFSQADEYVFVTPLWNFSFPAVVKNFIDNFTVAGQTFKYTENGPIGLLENKKALHIQASGGVYSEGPGAAIDFSSSFLKNALNFVGVSDVTTLFVEGMAAMPDKAADIKADAIEKAKVLAREFSSVKVSN</sequence>
<evidence type="ECO:0000313" key="9">
    <source>
        <dbReference type="Proteomes" id="UP000626244"/>
    </source>
</evidence>
<evidence type="ECO:0000256" key="4">
    <source>
        <dbReference type="ARBA" id="ARBA00023027"/>
    </source>
</evidence>
<comment type="caution">
    <text evidence="8">The sequence shown here is derived from an EMBL/GenBank/DDBJ whole genome shotgun (WGS) entry which is preliminary data.</text>
</comment>
<evidence type="ECO:0000259" key="7">
    <source>
        <dbReference type="Pfam" id="PF02525"/>
    </source>
</evidence>
<dbReference type="NCBIfam" id="NF010075">
    <property type="entry name" value="PRK13556.1"/>
    <property type="match status" value="1"/>
</dbReference>
<gene>
    <name evidence="8" type="primary">azoR2</name>
    <name evidence="6" type="synonym">azoR</name>
    <name evidence="8" type="ORF">GCM10007380_13000</name>
</gene>
<keyword evidence="3 6" id="KW-0560">Oxidoreductase</keyword>
<dbReference type="GO" id="GO:0016655">
    <property type="term" value="F:oxidoreductase activity, acting on NAD(P)H, quinone or similar compound as acceptor"/>
    <property type="evidence" value="ECO:0007669"/>
    <property type="project" value="InterPro"/>
</dbReference>
<comment type="function">
    <text evidence="6">Also exhibits azoreductase activity. Catalyzes the reductive cleavage of the azo bond in aromatic azo compounds to the corresponding amines.</text>
</comment>
<dbReference type="GO" id="GO:0009055">
    <property type="term" value="F:electron transfer activity"/>
    <property type="evidence" value="ECO:0007669"/>
    <property type="project" value="UniProtKB-UniRule"/>
</dbReference>
<dbReference type="PANTHER" id="PTHR43741:SF7">
    <property type="entry name" value="FMN-DEPENDENT NADH:QUINONE OXIDOREDUCTASE"/>
    <property type="match status" value="1"/>
</dbReference>
<dbReference type="RefSeq" id="WP_087999505.1">
    <property type="nucleotide sequence ID" value="NZ_BMHB01000001.1"/>
</dbReference>
<dbReference type="AlphaFoldDB" id="A0A8J3EUV9"/>
<dbReference type="Proteomes" id="UP000626244">
    <property type="component" value="Unassembled WGS sequence"/>
</dbReference>
<evidence type="ECO:0000256" key="3">
    <source>
        <dbReference type="ARBA" id="ARBA00023002"/>
    </source>
</evidence>
<evidence type="ECO:0000256" key="2">
    <source>
        <dbReference type="ARBA" id="ARBA00022643"/>
    </source>
</evidence>
<dbReference type="InterPro" id="IPR003680">
    <property type="entry name" value="Flavodoxin_fold"/>
</dbReference>
<comment type="similarity">
    <text evidence="6">Belongs to the azoreductase type 1 family.</text>
</comment>
<comment type="catalytic activity">
    <reaction evidence="6">
        <text>2 a quinone + NADH + H(+) = 2 a 1,4-benzosemiquinone + NAD(+)</text>
        <dbReference type="Rhea" id="RHEA:65952"/>
        <dbReference type="ChEBI" id="CHEBI:15378"/>
        <dbReference type="ChEBI" id="CHEBI:57540"/>
        <dbReference type="ChEBI" id="CHEBI:57945"/>
        <dbReference type="ChEBI" id="CHEBI:132124"/>
        <dbReference type="ChEBI" id="CHEBI:134225"/>
    </reaction>
</comment>
<dbReference type="InterPro" id="IPR023048">
    <property type="entry name" value="NADH:quinone_OxRdtase_FMN_depd"/>
</dbReference>
<keyword evidence="9" id="KW-1185">Reference proteome</keyword>
<comment type="subunit">
    <text evidence="6">Homodimer.</text>
</comment>
<dbReference type="InterPro" id="IPR050104">
    <property type="entry name" value="FMN-dep_NADH:Q_OxRdtase_AzoR1"/>
</dbReference>
<dbReference type="EC" id="1.6.5.-" evidence="6"/>
<keyword evidence="2 6" id="KW-0288">FMN</keyword>